<dbReference type="Proteomes" id="UP001221413">
    <property type="component" value="Unassembled WGS sequence"/>
</dbReference>
<dbReference type="AlphaFoldDB" id="A0AAD6NFS6"/>
<protein>
    <submittedName>
        <fullName evidence="1">Uncharacterized protein</fullName>
    </submittedName>
</protein>
<accession>A0AAD6NFS6</accession>
<evidence type="ECO:0000313" key="2">
    <source>
        <dbReference type="Proteomes" id="UP001221413"/>
    </source>
</evidence>
<dbReference type="EMBL" id="JAQGDS010000012">
    <property type="protein sequence ID" value="KAJ6256705.1"/>
    <property type="molecule type" value="Genomic_DNA"/>
</dbReference>
<evidence type="ECO:0000313" key="1">
    <source>
        <dbReference type="EMBL" id="KAJ6256705.1"/>
    </source>
</evidence>
<comment type="caution">
    <text evidence="1">The sequence shown here is derived from an EMBL/GenBank/DDBJ whole genome shotgun (WGS) entry which is preliminary data.</text>
</comment>
<organism evidence="1 2">
    <name type="scientific">Drechslerella dactyloides</name>
    <name type="common">Nematode-trapping fungus</name>
    <name type="synonym">Arthrobotrys dactyloides</name>
    <dbReference type="NCBI Taxonomy" id="74499"/>
    <lineage>
        <taxon>Eukaryota</taxon>
        <taxon>Fungi</taxon>
        <taxon>Dikarya</taxon>
        <taxon>Ascomycota</taxon>
        <taxon>Pezizomycotina</taxon>
        <taxon>Orbiliomycetes</taxon>
        <taxon>Orbiliales</taxon>
        <taxon>Orbiliaceae</taxon>
        <taxon>Drechslerella</taxon>
    </lineage>
</organism>
<gene>
    <name evidence="1" type="ORF">Dda_8571</name>
</gene>
<name>A0AAD6NFS6_DREDA</name>
<proteinExistence type="predicted"/>
<reference evidence="1" key="1">
    <citation type="submission" date="2023-01" db="EMBL/GenBank/DDBJ databases">
        <title>The chitinases involved in constricting ring structure development in the nematode-trapping fungus Drechslerella dactyloides.</title>
        <authorList>
            <person name="Wang R."/>
            <person name="Zhang L."/>
            <person name="Tang P."/>
            <person name="Li S."/>
            <person name="Liang L."/>
        </authorList>
    </citation>
    <scope>NUCLEOTIDE SEQUENCE</scope>
    <source>
        <strain evidence="1">YMF1.00031</strain>
    </source>
</reference>
<keyword evidence="2" id="KW-1185">Reference proteome</keyword>
<sequence length="70" mass="7355">MPGLCFCPRLPGLQVSLNLGGSAGVRTTAGHMAKMANYEAQSWATAHDVDDNKGDTFALSGCISQDRNIS</sequence>